<evidence type="ECO:0000256" key="2">
    <source>
        <dbReference type="ARBA" id="ARBA00022692"/>
    </source>
</evidence>
<dbReference type="SUPFAM" id="SSF53822">
    <property type="entry name" value="Periplasmic binding protein-like I"/>
    <property type="match status" value="1"/>
</dbReference>
<dbReference type="OrthoDB" id="5984008at2759"/>
<feature type="non-terminal residue" evidence="7">
    <location>
        <position position="256"/>
    </location>
</feature>
<evidence type="ECO:0000256" key="3">
    <source>
        <dbReference type="ARBA" id="ARBA00022989"/>
    </source>
</evidence>
<sequence length="256" mass="28603">MRIHNSHLHLHLGAIYTSAHIDPLPVVLPFGILPSLLISTDFVLRHPSPSPSPSSTSRHPFLFHPQVYAVVVSHEQTSGDLSPAAVSYTSGFYSIPVIGISSRDAAFSDKNIHVSFLRTVPPYYHQADVWLEMLSHFAYTKVIIIHSSDTDGRAILGRFQTTSQTYYDDVDVRATVELIVEFEPKLESFTEHLIDMKTAQSRVYLMYASTEDAQVILRDAGEYNMTGEGQVWIVMEQALFSNNTPDGVMGLQLEHA</sequence>
<evidence type="ECO:0000256" key="4">
    <source>
        <dbReference type="ARBA" id="ARBA00023136"/>
    </source>
</evidence>
<proteinExistence type="predicted"/>
<organism evidence="7 8">
    <name type="scientific">Drosophila yakuba</name>
    <name type="common">Fruit fly</name>
    <dbReference type="NCBI Taxonomy" id="7245"/>
    <lineage>
        <taxon>Eukaryota</taxon>
        <taxon>Metazoa</taxon>
        <taxon>Ecdysozoa</taxon>
        <taxon>Arthropoda</taxon>
        <taxon>Hexapoda</taxon>
        <taxon>Insecta</taxon>
        <taxon>Pterygota</taxon>
        <taxon>Neoptera</taxon>
        <taxon>Endopterygota</taxon>
        <taxon>Diptera</taxon>
        <taxon>Brachycera</taxon>
        <taxon>Muscomorpha</taxon>
        <taxon>Ephydroidea</taxon>
        <taxon>Drosophilidae</taxon>
        <taxon>Drosophila</taxon>
        <taxon>Sophophora</taxon>
    </lineage>
</organism>
<dbReference type="KEGG" id="dya:Dyak_GE28948"/>
<dbReference type="InterPro" id="IPR050726">
    <property type="entry name" value="mGluR"/>
</dbReference>
<dbReference type="PANTHER" id="PTHR24060">
    <property type="entry name" value="METABOTROPIC GLUTAMATE RECEPTOR"/>
    <property type="match status" value="1"/>
</dbReference>
<dbReference type="Gene3D" id="3.40.50.2300">
    <property type="match status" value="1"/>
</dbReference>
<dbReference type="InterPro" id="IPR028082">
    <property type="entry name" value="Peripla_BP_I"/>
</dbReference>
<keyword evidence="8" id="KW-1185">Reference proteome</keyword>
<name>A0A0R1E8S7_DROYA</name>
<keyword evidence="3" id="KW-1133">Transmembrane helix</keyword>
<reference evidence="7 8" key="1">
    <citation type="journal article" date="2007" name="Nature">
        <title>Evolution of genes and genomes on the Drosophila phylogeny.</title>
        <authorList>
            <consortium name="Drosophila 12 Genomes Consortium"/>
            <person name="Clark A.G."/>
            <person name="Eisen M.B."/>
            <person name="Smith D.R."/>
            <person name="Bergman C.M."/>
            <person name="Oliver B."/>
            <person name="Markow T.A."/>
            <person name="Kaufman T.C."/>
            <person name="Kellis M."/>
            <person name="Gelbart W."/>
            <person name="Iyer V.N."/>
            <person name="Pollard D.A."/>
            <person name="Sackton T.B."/>
            <person name="Larracuente A.M."/>
            <person name="Singh N.D."/>
            <person name="Abad J.P."/>
            <person name="Abt D.N."/>
            <person name="Adryan B."/>
            <person name="Aguade M."/>
            <person name="Akashi H."/>
            <person name="Anderson W.W."/>
            <person name="Aquadro C.F."/>
            <person name="Ardell D.H."/>
            <person name="Arguello R."/>
            <person name="Artieri C.G."/>
            <person name="Barbash D.A."/>
            <person name="Barker D."/>
            <person name="Barsanti P."/>
            <person name="Batterham P."/>
            <person name="Batzoglou S."/>
            <person name="Begun D."/>
            <person name="Bhutkar A."/>
            <person name="Blanco E."/>
            <person name="Bosak S.A."/>
            <person name="Bradley R.K."/>
            <person name="Brand A.D."/>
            <person name="Brent M.R."/>
            <person name="Brooks A.N."/>
            <person name="Brown R.H."/>
            <person name="Butlin R.K."/>
            <person name="Caggese C."/>
            <person name="Calvi B.R."/>
            <person name="Bernardo de Carvalho A."/>
            <person name="Caspi A."/>
            <person name="Castrezana S."/>
            <person name="Celniker S.E."/>
            <person name="Chang J.L."/>
            <person name="Chapple C."/>
            <person name="Chatterji S."/>
            <person name="Chinwalla A."/>
            <person name="Civetta A."/>
            <person name="Clifton S.W."/>
            <person name="Comeron J.M."/>
            <person name="Costello J.C."/>
            <person name="Coyne J.A."/>
            <person name="Daub J."/>
            <person name="David R.G."/>
            <person name="Delcher A.L."/>
            <person name="Delehaunty K."/>
            <person name="Do C.B."/>
            <person name="Ebling H."/>
            <person name="Edwards K."/>
            <person name="Eickbush T."/>
            <person name="Evans J.D."/>
            <person name="Filipski A."/>
            <person name="Findeiss S."/>
            <person name="Freyhult E."/>
            <person name="Fulton L."/>
            <person name="Fulton R."/>
            <person name="Garcia A.C."/>
            <person name="Gardiner A."/>
            <person name="Garfield D.A."/>
            <person name="Garvin B.E."/>
            <person name="Gibson G."/>
            <person name="Gilbert D."/>
            <person name="Gnerre S."/>
            <person name="Godfrey J."/>
            <person name="Good R."/>
            <person name="Gotea V."/>
            <person name="Gravely B."/>
            <person name="Greenberg A.J."/>
            <person name="Griffiths-Jones S."/>
            <person name="Gross S."/>
            <person name="Guigo R."/>
            <person name="Gustafson E.A."/>
            <person name="Haerty W."/>
            <person name="Hahn M.W."/>
            <person name="Halligan D.L."/>
            <person name="Halpern A.L."/>
            <person name="Halter G.M."/>
            <person name="Han M.V."/>
            <person name="Heger A."/>
            <person name="Hillier L."/>
            <person name="Hinrichs A.S."/>
            <person name="Holmes I."/>
            <person name="Hoskins R.A."/>
            <person name="Hubisz M.J."/>
            <person name="Hultmark D."/>
            <person name="Huntley M.A."/>
            <person name="Jaffe D.B."/>
            <person name="Jagadeeshan S."/>
            <person name="Jeck W.R."/>
            <person name="Johnson J."/>
            <person name="Jones C.D."/>
            <person name="Jordan W.C."/>
            <person name="Karpen G.H."/>
            <person name="Kataoka E."/>
            <person name="Keightley P.D."/>
            <person name="Kheradpour P."/>
            <person name="Kirkness E.F."/>
            <person name="Koerich L.B."/>
            <person name="Kristiansen K."/>
            <person name="Kudrna D."/>
            <person name="Kulathinal R.J."/>
            <person name="Kumar S."/>
            <person name="Kwok R."/>
            <person name="Lander E."/>
            <person name="Langley C.H."/>
            <person name="Lapoint R."/>
            <person name="Lazzaro B.P."/>
            <person name="Lee S.J."/>
            <person name="Levesque L."/>
            <person name="Li R."/>
            <person name="Lin C.F."/>
            <person name="Lin M.F."/>
            <person name="Lindblad-Toh K."/>
            <person name="Llopart A."/>
            <person name="Long M."/>
            <person name="Low L."/>
            <person name="Lozovsky E."/>
            <person name="Lu J."/>
            <person name="Luo M."/>
            <person name="Machado C.A."/>
            <person name="Makalowski W."/>
            <person name="Marzo M."/>
            <person name="Matsuda M."/>
            <person name="Matzkin L."/>
            <person name="McAllister B."/>
            <person name="McBride C.S."/>
            <person name="McKernan B."/>
            <person name="McKernan K."/>
            <person name="Mendez-Lago M."/>
            <person name="Minx P."/>
            <person name="Mollenhauer M.U."/>
            <person name="Montooth K."/>
            <person name="Mount S.M."/>
            <person name="Mu X."/>
            <person name="Myers E."/>
            <person name="Negre B."/>
            <person name="Newfeld S."/>
            <person name="Nielsen R."/>
            <person name="Noor M.A."/>
            <person name="O'Grady P."/>
            <person name="Pachter L."/>
            <person name="Papaceit M."/>
            <person name="Parisi M.J."/>
            <person name="Parisi M."/>
            <person name="Parts L."/>
            <person name="Pedersen J.S."/>
            <person name="Pesole G."/>
            <person name="Phillippy A.M."/>
            <person name="Ponting C.P."/>
            <person name="Pop M."/>
            <person name="Porcelli D."/>
            <person name="Powell J.R."/>
            <person name="Prohaska S."/>
            <person name="Pruitt K."/>
            <person name="Puig M."/>
            <person name="Quesneville H."/>
            <person name="Ram K.R."/>
            <person name="Rand D."/>
            <person name="Rasmussen M.D."/>
            <person name="Reed L.K."/>
            <person name="Reenan R."/>
            <person name="Reily A."/>
            <person name="Remington K.A."/>
            <person name="Rieger T.T."/>
            <person name="Ritchie M.G."/>
            <person name="Robin C."/>
            <person name="Rogers Y.H."/>
            <person name="Rohde C."/>
            <person name="Rozas J."/>
            <person name="Rubenfield M.J."/>
            <person name="Ruiz A."/>
            <person name="Russo S."/>
            <person name="Salzberg S.L."/>
            <person name="Sanchez-Gracia A."/>
            <person name="Saranga D.J."/>
            <person name="Sato H."/>
            <person name="Schaeffer S.W."/>
            <person name="Schatz M.C."/>
            <person name="Schlenke T."/>
            <person name="Schwartz R."/>
            <person name="Segarra C."/>
            <person name="Singh R.S."/>
            <person name="Sirot L."/>
            <person name="Sirota M."/>
            <person name="Sisneros N.B."/>
            <person name="Smith C.D."/>
            <person name="Smith T.F."/>
            <person name="Spieth J."/>
            <person name="Stage D.E."/>
            <person name="Stark A."/>
            <person name="Stephan W."/>
            <person name="Strausberg R.L."/>
            <person name="Strempel S."/>
            <person name="Sturgill D."/>
            <person name="Sutton G."/>
            <person name="Sutton G.G."/>
            <person name="Tao W."/>
            <person name="Teichmann S."/>
            <person name="Tobari Y.N."/>
            <person name="Tomimura Y."/>
            <person name="Tsolas J.M."/>
            <person name="Valente V.L."/>
            <person name="Venter E."/>
            <person name="Venter J.C."/>
            <person name="Vicario S."/>
            <person name="Vieira F.G."/>
            <person name="Vilella A.J."/>
            <person name="Villasante A."/>
            <person name="Walenz B."/>
            <person name="Wang J."/>
            <person name="Wasserman M."/>
            <person name="Watts T."/>
            <person name="Wilson D."/>
            <person name="Wilson R.K."/>
            <person name="Wing R.A."/>
            <person name="Wolfner M.F."/>
            <person name="Wong A."/>
            <person name="Wong G.K."/>
            <person name="Wu C.I."/>
            <person name="Wu G."/>
            <person name="Yamamoto D."/>
            <person name="Yang H.P."/>
            <person name="Yang S.P."/>
            <person name="Yorke J.A."/>
            <person name="Yoshida K."/>
            <person name="Zdobnov E."/>
            <person name="Zhang P."/>
            <person name="Zhang Y."/>
            <person name="Zimin A.V."/>
            <person name="Baldwin J."/>
            <person name="Abdouelleil A."/>
            <person name="Abdulkadir J."/>
            <person name="Abebe A."/>
            <person name="Abera B."/>
            <person name="Abreu J."/>
            <person name="Acer S.C."/>
            <person name="Aftuck L."/>
            <person name="Alexander A."/>
            <person name="An P."/>
            <person name="Anderson E."/>
            <person name="Anderson S."/>
            <person name="Arachi H."/>
            <person name="Azer M."/>
            <person name="Bachantsang P."/>
            <person name="Barry A."/>
            <person name="Bayul T."/>
            <person name="Berlin A."/>
            <person name="Bessette D."/>
            <person name="Bloom T."/>
            <person name="Blye J."/>
            <person name="Boguslavskiy L."/>
            <person name="Bonnet C."/>
            <person name="Boukhgalter B."/>
            <person name="Bourzgui I."/>
            <person name="Brown A."/>
            <person name="Cahill P."/>
            <person name="Channer S."/>
            <person name="Cheshatsang Y."/>
            <person name="Chuda L."/>
            <person name="Citroen M."/>
            <person name="Collymore A."/>
            <person name="Cooke P."/>
            <person name="Costello M."/>
            <person name="D'Aco K."/>
            <person name="Daza R."/>
            <person name="De Haan G."/>
            <person name="DeGray S."/>
            <person name="DeMaso C."/>
            <person name="Dhargay N."/>
            <person name="Dooley K."/>
            <person name="Dooley E."/>
            <person name="Doricent M."/>
            <person name="Dorje P."/>
            <person name="Dorjee K."/>
            <person name="Dupes A."/>
            <person name="Elong R."/>
            <person name="Falk J."/>
            <person name="Farina A."/>
            <person name="Faro S."/>
            <person name="Ferguson D."/>
            <person name="Fisher S."/>
            <person name="Foley C.D."/>
            <person name="Franke A."/>
            <person name="Friedrich D."/>
            <person name="Gadbois L."/>
            <person name="Gearin G."/>
            <person name="Gearin C.R."/>
            <person name="Giannoukos G."/>
            <person name="Goode T."/>
            <person name="Graham J."/>
            <person name="Grandbois E."/>
            <person name="Grewal S."/>
            <person name="Gyaltsen K."/>
            <person name="Hafez N."/>
            <person name="Hagos B."/>
            <person name="Hall J."/>
            <person name="Henson C."/>
            <person name="Hollinger A."/>
            <person name="Honan T."/>
            <person name="Huard M.D."/>
            <person name="Hughes L."/>
            <person name="Hurhula B."/>
            <person name="Husby M.E."/>
            <person name="Kamat A."/>
            <person name="Kanga B."/>
            <person name="Kashin S."/>
            <person name="Khazanovich D."/>
            <person name="Kisner P."/>
            <person name="Lance K."/>
            <person name="Lara M."/>
            <person name="Lee W."/>
            <person name="Lennon N."/>
            <person name="Letendre F."/>
            <person name="LeVine R."/>
            <person name="Lipovsky A."/>
            <person name="Liu X."/>
            <person name="Liu J."/>
            <person name="Liu S."/>
            <person name="Lokyitsang T."/>
            <person name="Lokyitsang Y."/>
            <person name="Lubonja R."/>
            <person name="Lui A."/>
            <person name="MacDonald P."/>
            <person name="Magnisalis V."/>
            <person name="Maru K."/>
            <person name="Matthews C."/>
            <person name="McCusker W."/>
            <person name="McDonough S."/>
            <person name="Mehta T."/>
            <person name="Meldrim J."/>
            <person name="Meneus L."/>
            <person name="Mihai O."/>
            <person name="Mihalev A."/>
            <person name="Mihova T."/>
            <person name="Mittelman R."/>
            <person name="Mlenga V."/>
            <person name="Montmayeur A."/>
            <person name="Mulrain L."/>
            <person name="Navidi A."/>
            <person name="Naylor J."/>
            <person name="Negash T."/>
            <person name="Nguyen T."/>
            <person name="Nguyen N."/>
            <person name="Nicol R."/>
            <person name="Norbu C."/>
            <person name="Norbu N."/>
            <person name="Novod N."/>
            <person name="O'Neill B."/>
            <person name="Osman S."/>
            <person name="Markiewicz E."/>
            <person name="Oyono O.L."/>
            <person name="Patti C."/>
            <person name="Phunkhang P."/>
            <person name="Pierre F."/>
            <person name="Priest M."/>
            <person name="Raghuraman S."/>
            <person name="Rege F."/>
            <person name="Reyes R."/>
            <person name="Rise C."/>
            <person name="Rogov P."/>
            <person name="Ross K."/>
            <person name="Ryan E."/>
            <person name="Settipalli S."/>
            <person name="Shea T."/>
            <person name="Sherpa N."/>
            <person name="Shi L."/>
            <person name="Shih D."/>
            <person name="Sparrow T."/>
            <person name="Spaulding J."/>
            <person name="Stalker J."/>
            <person name="Stange-Thomann N."/>
            <person name="Stavropoulos S."/>
            <person name="Stone C."/>
            <person name="Strader C."/>
            <person name="Tesfaye S."/>
            <person name="Thomson T."/>
            <person name="Thoulutsang Y."/>
            <person name="Thoulutsang D."/>
            <person name="Topham K."/>
            <person name="Topping I."/>
            <person name="Tsamla T."/>
            <person name="Vassiliev H."/>
            <person name="Vo A."/>
            <person name="Wangchuk T."/>
            <person name="Wangdi T."/>
            <person name="Weiand M."/>
            <person name="Wilkinson J."/>
            <person name="Wilson A."/>
            <person name="Yadav S."/>
            <person name="Young G."/>
            <person name="Yu Q."/>
            <person name="Zembek L."/>
            <person name="Zhong D."/>
            <person name="Zimmer A."/>
            <person name="Zwirko Z."/>
            <person name="Jaffe D.B."/>
            <person name="Alvarez P."/>
            <person name="Brockman W."/>
            <person name="Butler J."/>
            <person name="Chin C."/>
            <person name="Gnerre S."/>
            <person name="Grabherr M."/>
            <person name="Kleber M."/>
            <person name="Mauceli E."/>
            <person name="MacCallum I."/>
        </authorList>
    </citation>
    <scope>NUCLEOTIDE SEQUENCE [LARGE SCALE GENOMIC DNA]</scope>
    <source>
        <strain evidence="8">Tai18E2 / Tucson 14021-0261.01</strain>
    </source>
</reference>
<dbReference type="GO" id="GO:0016020">
    <property type="term" value="C:membrane"/>
    <property type="evidence" value="ECO:0007669"/>
    <property type="project" value="UniProtKB-SubCell"/>
</dbReference>
<dbReference type="Pfam" id="PF01094">
    <property type="entry name" value="ANF_receptor"/>
    <property type="match status" value="1"/>
</dbReference>
<comment type="subcellular location">
    <subcellularLocation>
        <location evidence="1">Membrane</location>
    </subcellularLocation>
</comment>
<accession>A0A0R1E8S7</accession>
<dbReference type="SMR" id="A0A0R1E8S7"/>
<dbReference type="InterPro" id="IPR001828">
    <property type="entry name" value="ANF_lig-bd_rcpt"/>
</dbReference>
<keyword evidence="5" id="KW-0325">Glycoprotein</keyword>
<protein>
    <recommendedName>
        <fullName evidence="6">Receptor ligand binding region domain-containing protein</fullName>
    </recommendedName>
</protein>
<keyword evidence="2" id="KW-0812">Transmembrane</keyword>
<reference evidence="7 8" key="2">
    <citation type="journal article" date="2007" name="PLoS Biol.">
        <title>Principles of genome evolution in the Drosophila melanogaster species group.</title>
        <authorList>
            <person name="Ranz J.M."/>
            <person name="Maurin D."/>
            <person name="Chan Y.S."/>
            <person name="von Grotthuss M."/>
            <person name="Hillier L.W."/>
            <person name="Roote J."/>
            <person name="Ashburner M."/>
            <person name="Bergman C.M."/>
        </authorList>
    </citation>
    <scope>NUCLEOTIDE SEQUENCE [LARGE SCALE GENOMIC DNA]</scope>
    <source>
        <strain evidence="8">Tai18E2 / Tucson 14021-0261.01</strain>
    </source>
</reference>
<dbReference type="AlphaFoldDB" id="A0A0R1E8S7"/>
<gene>
    <name evidence="7" type="primary">Dyak\GE28948</name>
    <name evidence="7" type="synonym">GE28948</name>
    <name evidence="7" type="ORF">Dyak_GE28948</name>
</gene>
<dbReference type="EMBL" id="CH892960">
    <property type="protein sequence ID" value="KRK05629.1"/>
    <property type="molecule type" value="Genomic_DNA"/>
</dbReference>
<evidence type="ECO:0000256" key="1">
    <source>
        <dbReference type="ARBA" id="ARBA00004370"/>
    </source>
</evidence>
<keyword evidence="4" id="KW-0472">Membrane</keyword>
<evidence type="ECO:0000259" key="6">
    <source>
        <dbReference type="Pfam" id="PF01094"/>
    </source>
</evidence>
<dbReference type="Proteomes" id="UP000002282">
    <property type="component" value="Unassembled WGS sequence"/>
</dbReference>
<evidence type="ECO:0000313" key="8">
    <source>
        <dbReference type="Proteomes" id="UP000002282"/>
    </source>
</evidence>
<feature type="domain" description="Receptor ligand binding region" evidence="6">
    <location>
        <begin position="39"/>
        <end position="238"/>
    </location>
</feature>
<evidence type="ECO:0000256" key="5">
    <source>
        <dbReference type="ARBA" id="ARBA00023180"/>
    </source>
</evidence>
<evidence type="ECO:0000313" key="7">
    <source>
        <dbReference type="EMBL" id="KRK05629.1"/>
    </source>
</evidence>